<evidence type="ECO:0000313" key="2">
    <source>
        <dbReference type="Proteomes" id="UP000253759"/>
    </source>
</evidence>
<protein>
    <submittedName>
        <fullName evidence="1">PqqD family protein</fullName>
    </submittedName>
</protein>
<dbReference type="AlphaFoldDB" id="A0A369W6Q3"/>
<dbReference type="EMBL" id="QQNH01000005">
    <property type="protein sequence ID" value="RDE09535.1"/>
    <property type="molecule type" value="Genomic_DNA"/>
</dbReference>
<reference evidence="2" key="1">
    <citation type="submission" date="2018-07" db="EMBL/GenBank/DDBJ databases">
        <authorList>
            <person name="Liu B.-T."/>
            <person name="Du Z."/>
        </authorList>
    </citation>
    <scope>NUCLEOTIDE SEQUENCE [LARGE SCALE GENOMIC DNA]</scope>
    <source>
        <strain evidence="2">XYN52</strain>
    </source>
</reference>
<keyword evidence="2" id="KW-1185">Reference proteome</keyword>
<name>A0A369W6Q3_9HYPH</name>
<gene>
    <name evidence="1" type="ORF">DVH29_05075</name>
</gene>
<dbReference type="OrthoDB" id="8686088at2"/>
<accession>A0A369W6Q3</accession>
<dbReference type="RefSeq" id="WP_114645082.1">
    <property type="nucleotide sequence ID" value="NZ_QQNH01000005.1"/>
</dbReference>
<dbReference type="Proteomes" id="UP000253759">
    <property type="component" value="Unassembled WGS sequence"/>
</dbReference>
<evidence type="ECO:0000313" key="1">
    <source>
        <dbReference type="EMBL" id="RDE09535.1"/>
    </source>
</evidence>
<comment type="caution">
    <text evidence="1">The sequence shown here is derived from an EMBL/GenBank/DDBJ whole genome shotgun (WGS) entry which is preliminary data.</text>
</comment>
<proteinExistence type="predicted"/>
<sequence length="139" mass="14351">MSETFLKIAVPNCTAEEFDGELVAINLETGIYFSIKDGGAVIWRDLVAGHSVQALATLAGDNAALAEGIAAFARQLLDNGLMRPASGAPTASAPAGTAEIVGGMAIPELESFGDMQSLLLLDPVHEVDADAGWPLKDQG</sequence>
<organism evidence="1 2">
    <name type="scientific">Pelagibacterium lacus</name>
    <dbReference type="NCBI Taxonomy" id="2282655"/>
    <lineage>
        <taxon>Bacteria</taxon>
        <taxon>Pseudomonadati</taxon>
        <taxon>Pseudomonadota</taxon>
        <taxon>Alphaproteobacteria</taxon>
        <taxon>Hyphomicrobiales</taxon>
        <taxon>Devosiaceae</taxon>
        <taxon>Pelagibacterium</taxon>
    </lineage>
</organism>